<evidence type="ECO:0000313" key="3">
    <source>
        <dbReference type="EMBL" id="KAJ5275482.1"/>
    </source>
</evidence>
<reference evidence="3 4" key="1">
    <citation type="journal article" date="2023" name="IMA Fungus">
        <title>Comparative genomic study of the Penicillium genus elucidates a diverse pangenome and 15 lateral gene transfer events.</title>
        <authorList>
            <person name="Petersen C."/>
            <person name="Sorensen T."/>
            <person name="Nielsen M.R."/>
            <person name="Sondergaard T.E."/>
            <person name="Sorensen J.L."/>
            <person name="Fitzpatrick D.A."/>
            <person name="Frisvad J.C."/>
            <person name="Nielsen K.L."/>
        </authorList>
    </citation>
    <scope>NUCLEOTIDE SEQUENCE [LARGE SCALE GENOMIC DNA]</scope>
    <source>
        <strain evidence="3 4">IBT 3361</strain>
    </source>
</reference>
<dbReference type="InterPro" id="IPR045862">
    <property type="entry name" value="Trf4-like"/>
</dbReference>
<evidence type="ECO:0000313" key="4">
    <source>
        <dbReference type="Proteomes" id="UP001220256"/>
    </source>
</evidence>
<dbReference type="CDD" id="cd05402">
    <property type="entry name" value="NT_PAP_TUTase"/>
    <property type="match status" value="1"/>
</dbReference>
<evidence type="ECO:0000256" key="1">
    <source>
        <dbReference type="SAM" id="MobiDB-lite"/>
    </source>
</evidence>
<dbReference type="InterPro" id="IPR054708">
    <property type="entry name" value="MTPAP-like_central"/>
</dbReference>
<protein>
    <recommendedName>
        <fullName evidence="2">Poly(A) RNA polymerase mitochondrial-like central palm domain-containing protein</fullName>
    </recommendedName>
</protein>
<dbReference type="Proteomes" id="UP001220256">
    <property type="component" value="Unassembled WGS sequence"/>
</dbReference>
<dbReference type="Gene3D" id="3.30.460.10">
    <property type="entry name" value="Beta Polymerase, domain 2"/>
    <property type="match status" value="1"/>
</dbReference>
<gene>
    <name evidence="3" type="ORF">N7505_004027</name>
</gene>
<evidence type="ECO:0000259" key="2">
    <source>
        <dbReference type="Pfam" id="PF22600"/>
    </source>
</evidence>
<feature type="compositionally biased region" description="Basic residues" evidence="1">
    <location>
        <begin position="9"/>
        <end position="24"/>
    </location>
</feature>
<dbReference type="EMBL" id="JAPVEB010000002">
    <property type="protein sequence ID" value="KAJ5275482.1"/>
    <property type="molecule type" value="Genomic_DNA"/>
</dbReference>
<dbReference type="PANTHER" id="PTHR23092:SF15">
    <property type="entry name" value="INACTIVE NON-CANONICAL POLY(A) RNA POLYMERASE PROTEIN TRF4-2-RELATED"/>
    <property type="match status" value="1"/>
</dbReference>
<feature type="domain" description="Poly(A) RNA polymerase mitochondrial-like central palm" evidence="2">
    <location>
        <begin position="49"/>
        <end position="179"/>
    </location>
</feature>
<dbReference type="InterPro" id="IPR043519">
    <property type="entry name" value="NT_sf"/>
</dbReference>
<dbReference type="Pfam" id="PF22600">
    <property type="entry name" value="MTPAP-like_central"/>
    <property type="match status" value="1"/>
</dbReference>
<dbReference type="PANTHER" id="PTHR23092">
    <property type="entry name" value="POLY(A) RNA POLYMERASE"/>
    <property type="match status" value="1"/>
</dbReference>
<dbReference type="SUPFAM" id="SSF81301">
    <property type="entry name" value="Nucleotidyltransferase"/>
    <property type="match status" value="1"/>
</dbReference>
<organism evidence="3 4">
    <name type="scientific">Penicillium chrysogenum</name>
    <name type="common">Penicillium notatum</name>
    <dbReference type="NCBI Taxonomy" id="5076"/>
    <lineage>
        <taxon>Eukaryota</taxon>
        <taxon>Fungi</taxon>
        <taxon>Dikarya</taxon>
        <taxon>Ascomycota</taxon>
        <taxon>Pezizomycotina</taxon>
        <taxon>Eurotiomycetes</taxon>
        <taxon>Eurotiomycetidae</taxon>
        <taxon>Eurotiales</taxon>
        <taxon>Aspergillaceae</taxon>
        <taxon>Penicillium</taxon>
        <taxon>Penicillium chrysogenum species complex</taxon>
    </lineage>
</organism>
<name>A0ABQ8WRY4_PENCH</name>
<comment type="caution">
    <text evidence="3">The sequence shown here is derived from an EMBL/GenBank/DDBJ whole genome shotgun (WGS) entry which is preliminary data.</text>
</comment>
<feature type="region of interest" description="Disordered" evidence="1">
    <location>
        <begin position="1"/>
        <end position="27"/>
    </location>
</feature>
<proteinExistence type="predicted"/>
<accession>A0ABQ8WRY4</accession>
<keyword evidence="4" id="KW-1185">Reference proteome</keyword>
<sequence length="181" mass="20881">MYSTDPSRKRTRRGAIKRHVRKTGKPTSKYNYDGLVIKEWRPPSQETEFQSAKPQEFGNIIRRDLVERLNIAFQSRYASTEIHPFGSFTSSIYLPTADIDLVLLSDNFRRIGVRSFSERKGKIYAISGFLETTNITIPDSIECVTYARVPILKFVDRLTRLRVDMSFNNNSGLMANETFQT</sequence>